<accession>A0A6N2UFW5</accession>
<feature type="domain" description="ABC transmembrane type-1" evidence="8">
    <location>
        <begin position="110"/>
        <end position="299"/>
    </location>
</feature>
<dbReference type="GO" id="GO:0005886">
    <property type="term" value="C:plasma membrane"/>
    <property type="evidence" value="ECO:0007669"/>
    <property type="project" value="UniProtKB-SubCell"/>
</dbReference>
<feature type="transmembrane region" description="Helical" evidence="7">
    <location>
        <begin position="49"/>
        <end position="70"/>
    </location>
</feature>
<evidence type="ECO:0000256" key="6">
    <source>
        <dbReference type="ARBA" id="ARBA00023136"/>
    </source>
</evidence>
<evidence type="ECO:0000256" key="4">
    <source>
        <dbReference type="ARBA" id="ARBA00022692"/>
    </source>
</evidence>
<comment type="subcellular location">
    <subcellularLocation>
        <location evidence="1 7">Cell membrane</location>
        <topology evidence="1 7">Multi-pass membrane protein</topology>
    </subcellularLocation>
</comment>
<keyword evidence="5 7" id="KW-1133">Transmembrane helix</keyword>
<keyword evidence="2 7" id="KW-0813">Transport</keyword>
<feature type="transmembrane region" description="Helical" evidence="7">
    <location>
        <begin position="279"/>
        <end position="299"/>
    </location>
</feature>
<dbReference type="InterPro" id="IPR050366">
    <property type="entry name" value="BP-dependent_transpt_permease"/>
</dbReference>
<evidence type="ECO:0000259" key="8">
    <source>
        <dbReference type="PROSITE" id="PS50928"/>
    </source>
</evidence>
<feature type="transmembrane region" description="Helical" evidence="7">
    <location>
        <begin position="149"/>
        <end position="168"/>
    </location>
</feature>
<gene>
    <name evidence="9" type="primary">oppC</name>
    <name evidence="9" type="ORF">AULFYP135_01944</name>
</gene>
<dbReference type="InterPro" id="IPR000515">
    <property type="entry name" value="MetI-like"/>
</dbReference>
<proteinExistence type="inferred from homology"/>
<protein>
    <submittedName>
        <fullName evidence="9">Oligopeptide transport system permease protein OppC</fullName>
    </submittedName>
</protein>
<dbReference type="PANTHER" id="PTHR43386">
    <property type="entry name" value="OLIGOPEPTIDE TRANSPORT SYSTEM PERMEASE PROTEIN APPC"/>
    <property type="match status" value="1"/>
</dbReference>
<keyword evidence="4 7" id="KW-0812">Transmembrane</keyword>
<keyword evidence="6 7" id="KW-0472">Membrane</keyword>
<keyword evidence="3" id="KW-1003">Cell membrane</keyword>
<dbReference type="AlphaFoldDB" id="A0A6N2UFW5"/>
<evidence type="ECO:0000256" key="3">
    <source>
        <dbReference type="ARBA" id="ARBA00022475"/>
    </source>
</evidence>
<dbReference type="InterPro" id="IPR035906">
    <property type="entry name" value="MetI-like_sf"/>
</dbReference>
<dbReference type="CDD" id="cd06261">
    <property type="entry name" value="TM_PBP2"/>
    <property type="match status" value="1"/>
</dbReference>
<dbReference type="EMBL" id="CACRSL010000003">
    <property type="protein sequence ID" value="VYT17284.1"/>
    <property type="molecule type" value="Genomic_DNA"/>
</dbReference>
<dbReference type="SUPFAM" id="SSF161098">
    <property type="entry name" value="MetI-like"/>
    <property type="match status" value="1"/>
</dbReference>
<dbReference type="GO" id="GO:0055085">
    <property type="term" value="P:transmembrane transport"/>
    <property type="evidence" value="ECO:0007669"/>
    <property type="project" value="InterPro"/>
</dbReference>
<feature type="transmembrane region" description="Helical" evidence="7">
    <location>
        <begin position="112"/>
        <end position="137"/>
    </location>
</feature>
<sequence length="311" mass="34383">MNNLELKDMEWTEDLFEPLDSSEQNSEFIAMESKTFLQDSWNRFKKNKLALVGLVFLVLMILMAIFVPMFSKYSYDQMDMTALNQLPSAQHWFGTDKFGRDIFVRVMYGARISLAVGFSAAIICLFIGVVYGGISGYVGGKVDMVMMRIVDIIYAIPSLLYVIFIMLIFGSNVWSILMGICVSSWVGMARLVRSQVLSLKEQEFALAAYVLGASTSRILFKHLILNCIGAIIVNVTLMVPSAIFTEAFLSFVGIGISAPASSWGTLANEARGLIESNPIQIIWPVGAICLTMLSLNFIGDGVGEALDPKKK</sequence>
<dbReference type="Pfam" id="PF00528">
    <property type="entry name" value="BPD_transp_1"/>
    <property type="match status" value="1"/>
</dbReference>
<dbReference type="PROSITE" id="PS50928">
    <property type="entry name" value="ABC_TM1"/>
    <property type="match status" value="1"/>
</dbReference>
<evidence type="ECO:0000256" key="2">
    <source>
        <dbReference type="ARBA" id="ARBA00022448"/>
    </source>
</evidence>
<feature type="transmembrane region" description="Helical" evidence="7">
    <location>
        <begin position="223"/>
        <end position="243"/>
    </location>
</feature>
<name>A0A6N2UFW5_9FIRM</name>
<evidence type="ECO:0000256" key="7">
    <source>
        <dbReference type="RuleBase" id="RU363032"/>
    </source>
</evidence>
<evidence type="ECO:0000313" key="9">
    <source>
        <dbReference type="EMBL" id="VYT17284.1"/>
    </source>
</evidence>
<dbReference type="InterPro" id="IPR025966">
    <property type="entry name" value="OppC_N"/>
</dbReference>
<organism evidence="9">
    <name type="scientific">uncultured Anaerotruncus sp</name>
    <dbReference type="NCBI Taxonomy" id="905011"/>
    <lineage>
        <taxon>Bacteria</taxon>
        <taxon>Bacillati</taxon>
        <taxon>Bacillota</taxon>
        <taxon>Clostridia</taxon>
        <taxon>Eubacteriales</taxon>
        <taxon>Oscillospiraceae</taxon>
        <taxon>Anaerotruncus</taxon>
        <taxon>environmental samples</taxon>
    </lineage>
</organism>
<evidence type="ECO:0000256" key="1">
    <source>
        <dbReference type="ARBA" id="ARBA00004651"/>
    </source>
</evidence>
<comment type="similarity">
    <text evidence="7">Belongs to the binding-protein-dependent transport system permease family.</text>
</comment>
<evidence type="ECO:0000256" key="5">
    <source>
        <dbReference type="ARBA" id="ARBA00022989"/>
    </source>
</evidence>
<reference evidence="9" key="1">
    <citation type="submission" date="2019-11" db="EMBL/GenBank/DDBJ databases">
        <authorList>
            <person name="Feng L."/>
        </authorList>
    </citation>
    <scope>NUCLEOTIDE SEQUENCE</scope>
    <source>
        <strain evidence="9">AundefinedLFYP135</strain>
    </source>
</reference>
<dbReference type="PANTHER" id="PTHR43386:SF22">
    <property type="entry name" value="OLIGOPEPTIDE TRANSPORT SYSTEM PERMEASE PROTEIN OPPC"/>
    <property type="match status" value="1"/>
</dbReference>
<dbReference type="Pfam" id="PF12911">
    <property type="entry name" value="OppC_N"/>
    <property type="match status" value="1"/>
</dbReference>
<dbReference type="Gene3D" id="1.10.3720.10">
    <property type="entry name" value="MetI-like"/>
    <property type="match status" value="1"/>
</dbReference>